<keyword evidence="2" id="KW-1185">Reference proteome</keyword>
<evidence type="ECO:0008006" key="3">
    <source>
        <dbReference type="Google" id="ProtNLM"/>
    </source>
</evidence>
<dbReference type="Proteomes" id="UP001578633">
    <property type="component" value="Chromosome 2"/>
</dbReference>
<gene>
    <name evidence="1" type="ORF">ACET3X_003284</name>
</gene>
<accession>A0ABR3USG6</accession>
<dbReference type="EMBL" id="JBHGVX010000002">
    <property type="protein sequence ID" value="KAL1799247.1"/>
    <property type="molecule type" value="Genomic_DNA"/>
</dbReference>
<sequence>MSTLAIATCDSVLDELKKPWSATVLTETQKQHRSDVARAKELWTSILDELRGSYQSTVKRYDFRKSTQPFFPFFELPPELRNEIYGLCLENERVERNPKMESHREYYGLFRSKSWVVYSKQSQRVREIRASKPTIMQMERDEARRKKLNKIVERRLKHAQSRKGGLTPGALEALELYRQEHDMYTPRAQEILPDGEINHDQGIFDPRKENEKKGVLEVDATGNLLDDLPILSLVDRQIFCETFFLYYSMTREGLWVKWRVRNLDFFPFLRFYRSLTTGQLRLEIPPSRLHIELQTDEEERDGYWHAKKFSHVKRLVELHWLDGFPLWGCLTGLSDRQDCKGPFGDYMYSVRQTVALYRVDHEAWKSCSIKYLHRSQEMDHDDSSVGKIEALSDSELVEATIDMLCNAMEYNLGYKGSYSRIGRDGTEWDENVFEMFNYEQQHAKVAHEKEHAIVHIVGQYRKRIDKELKGWLGEAYDEWERLSDDARIPEDVIL</sequence>
<dbReference type="GeneID" id="96083606"/>
<evidence type="ECO:0000313" key="1">
    <source>
        <dbReference type="EMBL" id="KAL1799247.1"/>
    </source>
</evidence>
<organism evidence="1 2">
    <name type="scientific">Alternaria dauci</name>
    <dbReference type="NCBI Taxonomy" id="48095"/>
    <lineage>
        <taxon>Eukaryota</taxon>
        <taxon>Fungi</taxon>
        <taxon>Dikarya</taxon>
        <taxon>Ascomycota</taxon>
        <taxon>Pezizomycotina</taxon>
        <taxon>Dothideomycetes</taxon>
        <taxon>Pleosporomycetidae</taxon>
        <taxon>Pleosporales</taxon>
        <taxon>Pleosporineae</taxon>
        <taxon>Pleosporaceae</taxon>
        <taxon>Alternaria</taxon>
        <taxon>Alternaria sect. Porri</taxon>
    </lineage>
</organism>
<name>A0ABR3USG6_9PLEO</name>
<reference evidence="1 2" key="1">
    <citation type="submission" date="2024-09" db="EMBL/GenBank/DDBJ databases">
        <title>T2T genomes of carrot and Alternaria dauci and their utility for understanding host-pathogen interaction during carrot leaf blight disease.</title>
        <authorList>
            <person name="Liu W."/>
            <person name="Xu S."/>
            <person name="Ou C."/>
            <person name="Liu X."/>
            <person name="Zhuang F."/>
            <person name="Deng X.W."/>
        </authorList>
    </citation>
    <scope>NUCLEOTIDE SEQUENCE [LARGE SCALE GENOMIC DNA]</scope>
    <source>
        <strain evidence="1 2">A2016</strain>
    </source>
</reference>
<proteinExistence type="predicted"/>
<dbReference type="RefSeq" id="XP_069309831.1">
    <property type="nucleotide sequence ID" value="XM_069448542.1"/>
</dbReference>
<comment type="caution">
    <text evidence="1">The sequence shown here is derived from an EMBL/GenBank/DDBJ whole genome shotgun (WGS) entry which is preliminary data.</text>
</comment>
<evidence type="ECO:0000313" key="2">
    <source>
        <dbReference type="Proteomes" id="UP001578633"/>
    </source>
</evidence>
<protein>
    <recommendedName>
        <fullName evidence="3">F-box domain-containing protein</fullName>
    </recommendedName>
</protein>